<proteinExistence type="predicted"/>
<dbReference type="AlphaFoldDB" id="A0A5B7DJW2"/>
<protein>
    <submittedName>
        <fullName evidence="1">Uncharacterized protein</fullName>
    </submittedName>
</protein>
<organism evidence="1 2">
    <name type="scientific">Portunus trituberculatus</name>
    <name type="common">Swimming crab</name>
    <name type="synonym">Neptunus trituberculatus</name>
    <dbReference type="NCBI Taxonomy" id="210409"/>
    <lineage>
        <taxon>Eukaryota</taxon>
        <taxon>Metazoa</taxon>
        <taxon>Ecdysozoa</taxon>
        <taxon>Arthropoda</taxon>
        <taxon>Crustacea</taxon>
        <taxon>Multicrustacea</taxon>
        <taxon>Malacostraca</taxon>
        <taxon>Eumalacostraca</taxon>
        <taxon>Eucarida</taxon>
        <taxon>Decapoda</taxon>
        <taxon>Pleocyemata</taxon>
        <taxon>Brachyura</taxon>
        <taxon>Eubrachyura</taxon>
        <taxon>Portunoidea</taxon>
        <taxon>Portunidae</taxon>
        <taxon>Portuninae</taxon>
        <taxon>Portunus</taxon>
    </lineage>
</organism>
<evidence type="ECO:0000313" key="1">
    <source>
        <dbReference type="EMBL" id="MPC21872.1"/>
    </source>
</evidence>
<name>A0A5B7DJW2_PORTR</name>
<accession>A0A5B7DJW2</accession>
<dbReference type="EMBL" id="VSRR010001026">
    <property type="protein sequence ID" value="MPC21872.1"/>
    <property type="molecule type" value="Genomic_DNA"/>
</dbReference>
<comment type="caution">
    <text evidence="1">The sequence shown here is derived from an EMBL/GenBank/DDBJ whole genome shotgun (WGS) entry which is preliminary data.</text>
</comment>
<gene>
    <name evidence="1" type="ORF">E2C01_014875</name>
</gene>
<dbReference type="Proteomes" id="UP000324222">
    <property type="component" value="Unassembled WGS sequence"/>
</dbReference>
<evidence type="ECO:0000313" key="2">
    <source>
        <dbReference type="Proteomes" id="UP000324222"/>
    </source>
</evidence>
<keyword evidence="2" id="KW-1185">Reference proteome</keyword>
<sequence>MPIYEYLSSVSHSSSVITALRDLKLSRTLPRCSHNQAVPTDGCPCITSLHTLNLSFPSLCCLTISTIPSPHTTGHPLTMTASTTFLITGDDLMT</sequence>
<reference evidence="1 2" key="1">
    <citation type="submission" date="2019-05" db="EMBL/GenBank/DDBJ databases">
        <title>Another draft genome of Portunus trituberculatus and its Hox gene families provides insights of decapod evolution.</title>
        <authorList>
            <person name="Jeong J.-H."/>
            <person name="Song I."/>
            <person name="Kim S."/>
            <person name="Choi T."/>
            <person name="Kim D."/>
            <person name="Ryu S."/>
            <person name="Kim W."/>
        </authorList>
    </citation>
    <scope>NUCLEOTIDE SEQUENCE [LARGE SCALE GENOMIC DNA]</scope>
    <source>
        <tissue evidence="1">Muscle</tissue>
    </source>
</reference>